<keyword evidence="3 4" id="KW-0732">Signal</keyword>
<proteinExistence type="inferred from homology"/>
<evidence type="ECO:0000313" key="6">
    <source>
        <dbReference type="EMBL" id="MFA0568534.1"/>
    </source>
</evidence>
<gene>
    <name evidence="6" type="ORF">AB4566_09630</name>
</gene>
<dbReference type="InterPro" id="IPR011862">
    <property type="entry name" value="Phos-bd"/>
</dbReference>
<dbReference type="EMBL" id="JBFRUW010000029">
    <property type="protein sequence ID" value="MFA0568534.1"/>
    <property type="molecule type" value="Genomic_DNA"/>
</dbReference>
<sequence length="331" mass="37068">MLNTLFNLITRLFFSVALLSAHTTWAKDLIQIEGSSTVYPITRQLSQQFMLAEGTKTQVVIGITGTGGGFRKFCRGRTDISNASRPIKETEKALCKANGIEFLELPVALDALTVVVNKQNNWVDSLSLEQLNRIWRAPSENVLSTWEKVNDHYPNQPLNLHGPGSDSGTYDYFVDVVLDKEISRQDYIANEDDNAMTAEVAVDRYAMAFLGFAYYSSNQDKLKAIAIIDENGVATLPSVENVTNGLYGDLSRPLFVYVNKSALDKRASLKRLLELYFHQDNIHRTVTKSGYIPLSAEMYDQARSILQKGKTGSVFNNEDLSSNFEQFLHGE</sequence>
<comment type="similarity">
    <text evidence="1 4">Belongs to the PstS family.</text>
</comment>
<dbReference type="RefSeq" id="WP_372265979.1">
    <property type="nucleotide sequence ID" value="NZ_JBFRUW010000029.1"/>
</dbReference>
<protein>
    <recommendedName>
        <fullName evidence="4">Phosphate-binding protein</fullName>
    </recommendedName>
</protein>
<keyword evidence="2 4" id="KW-0813">Transport</keyword>
<keyword evidence="4" id="KW-0592">Phosphate transport</keyword>
<feature type="signal peptide" evidence="4">
    <location>
        <begin position="1"/>
        <end position="26"/>
    </location>
</feature>
<dbReference type="CDD" id="cd13654">
    <property type="entry name" value="PBP2_phosphate_like_2"/>
    <property type="match status" value="1"/>
</dbReference>
<name>A0ABV4NC13_9VIBR</name>
<evidence type="ECO:0000256" key="4">
    <source>
        <dbReference type="RuleBase" id="RU367119"/>
    </source>
</evidence>
<comment type="subcellular location">
    <subcellularLocation>
        <location evidence="4">Periplasm</location>
    </subcellularLocation>
    <subcellularLocation>
        <location evidence="4">Secreted</location>
    </subcellularLocation>
</comment>
<dbReference type="PANTHER" id="PTHR30570">
    <property type="entry name" value="PERIPLASMIC PHOSPHATE BINDING COMPONENT OF PHOSPHATE ABC TRANSPORTER"/>
    <property type="match status" value="1"/>
</dbReference>
<comment type="function">
    <text evidence="4">Involved in the system for phosphate transport across the cytoplasmic membrane.</text>
</comment>
<comment type="caution">
    <text evidence="6">The sequence shown here is derived from an EMBL/GenBank/DDBJ whole genome shotgun (WGS) entry which is preliminary data.</text>
</comment>
<dbReference type="Pfam" id="PF12849">
    <property type="entry name" value="PBP_like_2"/>
    <property type="match status" value="1"/>
</dbReference>
<dbReference type="InterPro" id="IPR024370">
    <property type="entry name" value="PBP_domain"/>
</dbReference>
<dbReference type="Proteomes" id="UP001570417">
    <property type="component" value="Unassembled WGS sequence"/>
</dbReference>
<evidence type="ECO:0000259" key="5">
    <source>
        <dbReference type="Pfam" id="PF12849"/>
    </source>
</evidence>
<accession>A0ABV4NC13</accession>
<dbReference type="SUPFAM" id="SSF53850">
    <property type="entry name" value="Periplasmic binding protein-like II"/>
    <property type="match status" value="1"/>
</dbReference>
<dbReference type="InterPro" id="IPR050811">
    <property type="entry name" value="Phosphate_ABC_transporter"/>
</dbReference>
<evidence type="ECO:0000256" key="1">
    <source>
        <dbReference type="ARBA" id="ARBA00008725"/>
    </source>
</evidence>
<dbReference type="Gene3D" id="3.40.190.10">
    <property type="entry name" value="Periplasmic binding protein-like II"/>
    <property type="match status" value="2"/>
</dbReference>
<evidence type="ECO:0000256" key="3">
    <source>
        <dbReference type="ARBA" id="ARBA00022729"/>
    </source>
</evidence>
<keyword evidence="4" id="KW-0574">Periplasm</keyword>
<keyword evidence="7" id="KW-1185">Reference proteome</keyword>
<keyword evidence="4" id="KW-0964">Secreted</keyword>
<reference evidence="6 7" key="1">
    <citation type="journal article" date="2024" name="ISME J.">
        <title>Tailless and filamentous prophages are predominant in marine Vibrio.</title>
        <authorList>
            <person name="Steensen K."/>
            <person name="Seneca J."/>
            <person name="Bartlau N."/>
            <person name="Yu X.A."/>
            <person name="Hussain F.A."/>
            <person name="Polz M.F."/>
        </authorList>
    </citation>
    <scope>NUCLEOTIDE SEQUENCE [LARGE SCALE GENOMIC DNA]</scope>
    <source>
        <strain evidence="6 7">10N.222.51.A1</strain>
    </source>
</reference>
<evidence type="ECO:0000256" key="2">
    <source>
        <dbReference type="ARBA" id="ARBA00022448"/>
    </source>
</evidence>
<feature type="domain" description="PBP" evidence="5">
    <location>
        <begin position="23"/>
        <end position="263"/>
    </location>
</feature>
<evidence type="ECO:0000313" key="7">
    <source>
        <dbReference type="Proteomes" id="UP001570417"/>
    </source>
</evidence>
<dbReference type="NCBIfam" id="TIGR02136">
    <property type="entry name" value="ptsS_2"/>
    <property type="match status" value="1"/>
</dbReference>
<dbReference type="PANTHER" id="PTHR30570:SF1">
    <property type="entry name" value="PHOSPHATE-BINDING PROTEIN PSTS"/>
    <property type="match status" value="1"/>
</dbReference>
<organism evidence="6 7">
    <name type="scientific">Vibrio gallaecicus</name>
    <dbReference type="NCBI Taxonomy" id="552386"/>
    <lineage>
        <taxon>Bacteria</taxon>
        <taxon>Pseudomonadati</taxon>
        <taxon>Pseudomonadota</taxon>
        <taxon>Gammaproteobacteria</taxon>
        <taxon>Vibrionales</taxon>
        <taxon>Vibrionaceae</taxon>
        <taxon>Vibrio</taxon>
    </lineage>
</organism>
<feature type="chain" id="PRO_5044963111" description="Phosphate-binding protein" evidence="4">
    <location>
        <begin position="27"/>
        <end position="331"/>
    </location>
</feature>